<dbReference type="Gene3D" id="3.90.550.20">
    <property type="match status" value="1"/>
</dbReference>
<feature type="compositionally biased region" description="Basic and acidic residues" evidence="2">
    <location>
        <begin position="1"/>
        <end position="24"/>
    </location>
</feature>
<dbReference type="InterPro" id="IPR007577">
    <property type="entry name" value="GlycoTrfase_DXD_sugar-bd_CS"/>
</dbReference>
<keyword evidence="3" id="KW-0472">Membrane</keyword>
<dbReference type="InterPro" id="IPR029044">
    <property type="entry name" value="Nucleotide-diphossugar_trans"/>
</dbReference>
<reference evidence="5" key="1">
    <citation type="journal article" date="2018" name="Nat. Microbiol.">
        <title>Leveraging single-cell genomics to expand the fungal tree of life.</title>
        <authorList>
            <person name="Ahrendt S.R."/>
            <person name="Quandt C.A."/>
            <person name="Ciobanu D."/>
            <person name="Clum A."/>
            <person name="Salamov A."/>
            <person name="Andreopoulos B."/>
            <person name="Cheng J.F."/>
            <person name="Woyke T."/>
            <person name="Pelin A."/>
            <person name="Henrissat B."/>
            <person name="Reynolds N.K."/>
            <person name="Benny G.L."/>
            <person name="Smith M.E."/>
            <person name="James T.Y."/>
            <person name="Grigoriev I.V."/>
        </authorList>
    </citation>
    <scope>NUCLEOTIDE SEQUENCE [LARGE SCALE GENOMIC DNA]</scope>
</reference>
<dbReference type="AlphaFoldDB" id="A0A4P9W4G4"/>
<evidence type="ECO:0000256" key="3">
    <source>
        <dbReference type="SAM" id="Phobius"/>
    </source>
</evidence>
<keyword evidence="3" id="KW-1133">Transmembrane helix</keyword>
<sequence length="356" mass="39749">MRQTEPHRLEESRQPHHDPHDRSSSHARPSPSRSSPSVPHRFLGFLHERSLFTLFFSLTAFASVSILVILSVAPGRSTEDLAAHVPRTTFGISVDGVFRPAGGKGSQPVGFVDVELGAEPHRDVLVFEEAEAEPPRPYPALPDIPADELASLPKGCAEFILANSTKKPTAPPPSSTPPPYLQNPPQTIFFLHFFPALIHTRYLCAIESAAQVNPNHTLTIIAQNATSFEESLAPLRASLPRSVSARIHTRQLDLERYLTGTPLEPWYFNGVYLQYKEEWHKQNIGNAFRLALLWWEGGMYLDLDIISVNPISSLNRMIAKEVEGGLNNAALVFPPKDPFLWDLMNEFIANYHGNIW</sequence>
<accession>A0A4P9W4G4</accession>
<dbReference type="InterPro" id="IPR051981">
    <property type="entry name" value="Glycosyltransf_32"/>
</dbReference>
<dbReference type="PANTHER" id="PTHR12042:SF21">
    <property type="entry name" value="ALPHA1,4-GALACTOSYLTRANSFERASE 1-RELATED"/>
    <property type="match status" value="1"/>
</dbReference>
<evidence type="ECO:0000256" key="1">
    <source>
        <dbReference type="ARBA" id="ARBA00009003"/>
    </source>
</evidence>
<dbReference type="GO" id="GO:0006688">
    <property type="term" value="P:glycosphingolipid biosynthetic process"/>
    <property type="evidence" value="ECO:0007669"/>
    <property type="project" value="TreeGrafter"/>
</dbReference>
<gene>
    <name evidence="4" type="ORF">BDK51DRAFT_38129</name>
</gene>
<dbReference type="PANTHER" id="PTHR12042">
    <property type="entry name" value="LACTOSYLCERAMIDE 4-ALPHA-GALACTOSYLTRANSFERASE ALPHA- 1,4-GALACTOSYLTRANSFERASE"/>
    <property type="match status" value="1"/>
</dbReference>
<evidence type="ECO:0000313" key="4">
    <source>
        <dbReference type="EMBL" id="RKO85580.1"/>
    </source>
</evidence>
<feature type="region of interest" description="Disordered" evidence="2">
    <location>
        <begin position="1"/>
        <end position="38"/>
    </location>
</feature>
<feature type="transmembrane region" description="Helical" evidence="3">
    <location>
        <begin position="51"/>
        <end position="73"/>
    </location>
</feature>
<evidence type="ECO:0008006" key="6">
    <source>
        <dbReference type="Google" id="ProtNLM"/>
    </source>
</evidence>
<evidence type="ECO:0000256" key="2">
    <source>
        <dbReference type="SAM" id="MobiDB-lite"/>
    </source>
</evidence>
<proteinExistence type="inferred from homology"/>
<keyword evidence="3" id="KW-0812">Transmembrane</keyword>
<dbReference type="SUPFAM" id="SSF53448">
    <property type="entry name" value="Nucleotide-diphospho-sugar transferases"/>
    <property type="match status" value="1"/>
</dbReference>
<name>A0A4P9W4G4_9FUNG</name>
<keyword evidence="5" id="KW-1185">Reference proteome</keyword>
<comment type="similarity">
    <text evidence="1">Belongs to the glycosyltransferase 32 family.</text>
</comment>
<organism evidence="4 5">
    <name type="scientific">Blyttiomyces helicus</name>
    <dbReference type="NCBI Taxonomy" id="388810"/>
    <lineage>
        <taxon>Eukaryota</taxon>
        <taxon>Fungi</taxon>
        <taxon>Fungi incertae sedis</taxon>
        <taxon>Chytridiomycota</taxon>
        <taxon>Chytridiomycota incertae sedis</taxon>
        <taxon>Chytridiomycetes</taxon>
        <taxon>Chytridiomycetes incertae sedis</taxon>
        <taxon>Blyttiomyces</taxon>
    </lineage>
</organism>
<protein>
    <recommendedName>
        <fullName evidence="6">Nucleotide-diphospho-sugar transferase</fullName>
    </recommendedName>
</protein>
<dbReference type="GO" id="GO:0016758">
    <property type="term" value="F:hexosyltransferase activity"/>
    <property type="evidence" value="ECO:0007669"/>
    <property type="project" value="TreeGrafter"/>
</dbReference>
<dbReference type="GO" id="GO:0016020">
    <property type="term" value="C:membrane"/>
    <property type="evidence" value="ECO:0007669"/>
    <property type="project" value="GOC"/>
</dbReference>
<dbReference type="Proteomes" id="UP000269721">
    <property type="component" value="Unassembled WGS sequence"/>
</dbReference>
<feature type="compositionally biased region" description="Low complexity" evidence="2">
    <location>
        <begin position="26"/>
        <end position="38"/>
    </location>
</feature>
<evidence type="ECO:0000313" key="5">
    <source>
        <dbReference type="Proteomes" id="UP000269721"/>
    </source>
</evidence>
<dbReference type="OrthoDB" id="409543at2759"/>
<dbReference type="Pfam" id="PF04488">
    <property type="entry name" value="Gly_transf_sug"/>
    <property type="match status" value="1"/>
</dbReference>
<dbReference type="EMBL" id="KZ998946">
    <property type="protein sequence ID" value="RKO85580.1"/>
    <property type="molecule type" value="Genomic_DNA"/>
</dbReference>